<dbReference type="InterPro" id="IPR042204">
    <property type="entry name" value="2Fe-2S-bd_N"/>
</dbReference>
<dbReference type="Gene3D" id="3.10.20.440">
    <property type="entry name" value="2Fe-2S iron-sulphur cluster binding domain, sarcosine oxidase, alpha subunit, N-terminal domain"/>
    <property type="match status" value="1"/>
</dbReference>
<dbReference type="PRINTS" id="PR00411">
    <property type="entry name" value="PNDRDTASEI"/>
</dbReference>
<dbReference type="InterPro" id="IPR051691">
    <property type="entry name" value="Metab_Enz_Cyan_OpOx_G3PDH"/>
</dbReference>
<reference evidence="5 6" key="1">
    <citation type="submission" date="2019-07" db="EMBL/GenBank/DDBJ databases">
        <title>Diversity of Bacteria from Kongsfjorden, Arctic.</title>
        <authorList>
            <person name="Yu Y."/>
        </authorList>
    </citation>
    <scope>NUCLEOTIDE SEQUENCE [LARGE SCALE GENOMIC DNA]</scope>
    <source>
        <strain evidence="5 6">SM1922</strain>
    </source>
</reference>
<dbReference type="InterPro" id="IPR036188">
    <property type="entry name" value="FAD/NAD-bd_sf"/>
</dbReference>
<dbReference type="AlphaFoldDB" id="A0A558JDW2"/>
<dbReference type="PRINTS" id="PR00368">
    <property type="entry name" value="FADPNR"/>
</dbReference>
<dbReference type="GO" id="GO:0016491">
    <property type="term" value="F:oxidoreductase activity"/>
    <property type="evidence" value="ECO:0007669"/>
    <property type="project" value="UniProtKB-KW"/>
</dbReference>
<evidence type="ECO:0000259" key="2">
    <source>
        <dbReference type="Pfam" id="PF01266"/>
    </source>
</evidence>
<dbReference type="SUPFAM" id="SSF51905">
    <property type="entry name" value="FAD/NAD(P)-binding domain"/>
    <property type="match status" value="2"/>
</dbReference>
<dbReference type="Gene3D" id="1.10.10.1100">
    <property type="entry name" value="BFD-like [2Fe-2S]-binding domain"/>
    <property type="match status" value="1"/>
</dbReference>
<evidence type="ECO:0000259" key="3">
    <source>
        <dbReference type="Pfam" id="PF04324"/>
    </source>
</evidence>
<dbReference type="InterPro" id="IPR023753">
    <property type="entry name" value="FAD/NAD-binding_dom"/>
</dbReference>
<dbReference type="Pfam" id="PF07992">
    <property type="entry name" value="Pyr_redox_2"/>
    <property type="match status" value="1"/>
</dbReference>
<dbReference type="GO" id="GO:0051536">
    <property type="term" value="F:iron-sulfur cluster binding"/>
    <property type="evidence" value="ECO:0007669"/>
    <property type="project" value="InterPro"/>
</dbReference>
<evidence type="ECO:0000313" key="5">
    <source>
        <dbReference type="EMBL" id="TVU91824.1"/>
    </source>
</evidence>
<dbReference type="Pfam" id="PF13510">
    <property type="entry name" value="Fer2_4"/>
    <property type="match status" value="1"/>
</dbReference>
<dbReference type="Proteomes" id="UP000317288">
    <property type="component" value="Unassembled WGS sequence"/>
</dbReference>
<evidence type="ECO:0000313" key="6">
    <source>
        <dbReference type="Proteomes" id="UP000317288"/>
    </source>
</evidence>
<dbReference type="SUPFAM" id="SSF54292">
    <property type="entry name" value="2Fe-2S ferredoxin-like"/>
    <property type="match status" value="1"/>
</dbReference>
<evidence type="ECO:0000256" key="1">
    <source>
        <dbReference type="ARBA" id="ARBA00023002"/>
    </source>
</evidence>
<name>A0A558JDW2_9GAMM</name>
<dbReference type="CDD" id="cd19946">
    <property type="entry name" value="GlpA-like_Fer2_BFD-like"/>
    <property type="match status" value="1"/>
</dbReference>
<dbReference type="Gene3D" id="3.50.50.60">
    <property type="entry name" value="FAD/NAD(P)-binding domain"/>
    <property type="match status" value="2"/>
</dbReference>
<dbReference type="RefSeq" id="WP_144809446.1">
    <property type="nucleotide sequence ID" value="NZ_VNFE01000001.1"/>
</dbReference>
<dbReference type="Pfam" id="PF04324">
    <property type="entry name" value="Fer2_BFD"/>
    <property type="match status" value="1"/>
</dbReference>
<feature type="domain" description="BFD-like [2Fe-2S]-binding" evidence="3">
    <location>
        <begin position="501"/>
        <end position="551"/>
    </location>
</feature>
<dbReference type="PANTHER" id="PTHR42949">
    <property type="entry name" value="ANAEROBIC GLYCEROL-3-PHOSPHATE DEHYDROGENASE SUBUNIT B"/>
    <property type="match status" value="1"/>
</dbReference>
<feature type="domain" description="FAD/NAD(P)-binding" evidence="4">
    <location>
        <begin position="118"/>
        <end position="446"/>
    </location>
</feature>
<dbReference type="PANTHER" id="PTHR42949:SF3">
    <property type="entry name" value="ANAEROBIC GLYCEROL-3-PHOSPHATE DEHYDROGENASE SUBUNIT B"/>
    <property type="match status" value="1"/>
</dbReference>
<comment type="caution">
    <text evidence="5">The sequence shown here is derived from an EMBL/GenBank/DDBJ whole genome shotgun (WGS) entry which is preliminary data.</text>
</comment>
<dbReference type="Gene3D" id="3.30.9.10">
    <property type="entry name" value="D-Amino Acid Oxidase, subunit A, domain 2"/>
    <property type="match status" value="1"/>
</dbReference>
<proteinExistence type="predicted"/>
<organism evidence="5 6">
    <name type="scientific">Vreelandella titanicae</name>
    <dbReference type="NCBI Taxonomy" id="664683"/>
    <lineage>
        <taxon>Bacteria</taxon>
        <taxon>Pseudomonadati</taxon>
        <taxon>Pseudomonadota</taxon>
        <taxon>Gammaproteobacteria</taxon>
        <taxon>Oceanospirillales</taxon>
        <taxon>Halomonadaceae</taxon>
        <taxon>Vreelandella</taxon>
    </lineage>
</organism>
<dbReference type="EMBL" id="VNFE01000001">
    <property type="protein sequence ID" value="TVU91824.1"/>
    <property type="molecule type" value="Genomic_DNA"/>
</dbReference>
<dbReference type="InterPro" id="IPR007419">
    <property type="entry name" value="BFD-like_2Fe2S-bd_dom"/>
</dbReference>
<dbReference type="Pfam" id="PF01266">
    <property type="entry name" value="DAO"/>
    <property type="match status" value="1"/>
</dbReference>
<feature type="domain" description="FAD dependent oxidoreductase" evidence="2">
    <location>
        <begin position="611"/>
        <end position="966"/>
    </location>
</feature>
<dbReference type="InterPro" id="IPR006076">
    <property type="entry name" value="FAD-dep_OxRdtase"/>
</dbReference>
<protein>
    <submittedName>
        <fullName evidence="5">FAD-dependent oxidoreductase</fullName>
    </submittedName>
</protein>
<dbReference type="InterPro" id="IPR041854">
    <property type="entry name" value="BFD-like_2Fe2S-bd_dom_sf"/>
</dbReference>
<keyword evidence="1" id="KW-0560">Oxidoreductase</keyword>
<sequence length="990" mass="104062">MDALGSRISKKAKEITFTFEGEEVSAVEGQSLGAALVGAGHLSHREGRLGGAHGHYCGMGACFECLVSVDGHSGVRACMTPVQQNQSVKRHPYKTPFDIEAQRQSAVRAASPEVVTTDVLIIGGGPAGLQAALSAREAGASVLLIDERTSLGGQYFKQLSSAYSTQDGNAPDKQMQAGRALIDELEKADVQQWRNTLVWGAFRERSDQIQIGVERNGQALIVEPRSIVISTGATERPYPVPGWTLPGVMTTGGLQTLLRSYRTAPPGPILVAGNGPLNLQVAAELVSAGVEVAGVVESAKLTSLTAFTQTGQATRHAPSLIGAGLGYLLILKRARVPIFDGYAIAEIKGESAIESVVLASVTSAGELGQPTRQLDVKAVGLGYGFQPQAEISRLLGVEHHYAPATTSALKVLSAERAADGSCNVEGVFVAGEAGGFGGAQLALAQGALSGIAAANHCGYHTNAPTSTWQARQRKHRRFQKALWGAFASPLKPLAGVTNDTIVCRCEGITAKEILSGRDACSDVASIKRQTRAGMGRCQGRYCVSTVSMLIATDKKLGSQFDLPAPQNPIKPVAIGALAIEKGEWAGHRRVMPPVMPARHQPTDSRPPIEVDVLVIGAGVAGSSTAMELAKQGVEVVVLDRGLPNGQASGANAGSLHVQLLSFDFGAKAERGGGPAASTLPLQKASASLWEALACELDSDIEFKRSGGIMVAESDAQMRFLERKAALERSLGIDTQIVGRGDIERKLPAITDAVVGGAWCSEEGKINPLLATPALVRAAKQAGARFFTGDGVHKVEHTNSKWLVTTSSGCCYRANKVVNAAGAWAGEIGKLAGVHVPVHAAPLQMIVTEAADPIVDVLLAHADRHLTLKQAANGNVIIGGGWPAGLSIPFGYQRPLLESIEGNLWVAQHVLPALNQLRVLRTWAAININIDGAPILGEVPHRPGFYNAVTSNGFTLGPLVGRITADLITRGKSDWDLTPFSLNRFEGQPVT</sequence>
<accession>A0A558JDW2</accession>
<gene>
    <name evidence="5" type="ORF">FQP89_01420</name>
</gene>
<dbReference type="InterPro" id="IPR036010">
    <property type="entry name" value="2Fe-2S_ferredoxin-like_sf"/>
</dbReference>
<evidence type="ECO:0000259" key="4">
    <source>
        <dbReference type="Pfam" id="PF07992"/>
    </source>
</evidence>